<dbReference type="RefSeq" id="XP_013164222.1">
    <property type="nucleotide sequence ID" value="XM_013308768.1"/>
</dbReference>
<proteinExistence type="inferred from homology"/>
<dbReference type="CTD" id="100653406"/>
<dbReference type="Pfam" id="PF08395">
    <property type="entry name" value="7tm_7"/>
    <property type="match status" value="1"/>
</dbReference>
<evidence type="ECO:0000256" key="4">
    <source>
        <dbReference type="ARBA" id="ARBA00022989"/>
    </source>
</evidence>
<evidence type="ECO:0000256" key="3">
    <source>
        <dbReference type="ARBA" id="ARBA00022692"/>
    </source>
</evidence>
<evidence type="ECO:0000313" key="7">
    <source>
        <dbReference type="RefSeq" id="XP_013164222.1"/>
    </source>
</evidence>
<dbReference type="GO" id="GO:0007165">
    <property type="term" value="P:signal transduction"/>
    <property type="evidence" value="ECO:0007669"/>
    <property type="project" value="UniProtKB-KW"/>
</dbReference>
<comment type="similarity">
    <text evidence="6">Belongs to the insect chemoreceptor superfamily. Gustatory receptor (GR) family.</text>
</comment>
<feature type="transmembrane region" description="Helical" evidence="6">
    <location>
        <begin position="63"/>
        <end position="80"/>
    </location>
</feature>
<dbReference type="GO" id="GO:0005886">
    <property type="term" value="C:plasma membrane"/>
    <property type="evidence" value="ECO:0007669"/>
    <property type="project" value="UniProtKB-SubCell"/>
</dbReference>
<keyword evidence="2 6" id="KW-1003">Cell membrane</keyword>
<protein>
    <recommendedName>
        <fullName evidence="6">Gustatory receptor</fullName>
    </recommendedName>
</protein>
<feature type="transmembrane region" description="Helical" evidence="6">
    <location>
        <begin position="311"/>
        <end position="330"/>
    </location>
</feature>
<feature type="transmembrane region" description="Helical" evidence="6">
    <location>
        <begin position="100"/>
        <end position="122"/>
    </location>
</feature>
<keyword evidence="5 6" id="KW-0472">Membrane</keyword>
<evidence type="ECO:0000256" key="5">
    <source>
        <dbReference type="ARBA" id="ARBA00023136"/>
    </source>
</evidence>
<evidence type="ECO:0000256" key="2">
    <source>
        <dbReference type="ARBA" id="ARBA00022475"/>
    </source>
</evidence>
<keyword evidence="3 6" id="KW-0812">Transmembrane</keyword>
<gene>
    <name evidence="7" type="primary">LOC106115415</name>
</gene>
<evidence type="ECO:0000256" key="6">
    <source>
        <dbReference type="RuleBase" id="RU363108"/>
    </source>
</evidence>
<reference evidence="7" key="1">
    <citation type="submission" date="2025-08" db="UniProtKB">
        <authorList>
            <consortium name="RefSeq"/>
        </authorList>
    </citation>
    <scope>IDENTIFICATION</scope>
</reference>
<feature type="transmembrane region" description="Helical" evidence="6">
    <location>
        <begin position="198"/>
        <end position="221"/>
    </location>
</feature>
<accession>A0AAJ6Z2K4</accession>
<feature type="transmembrane region" description="Helical" evidence="6">
    <location>
        <begin position="268"/>
        <end position="285"/>
    </location>
</feature>
<dbReference type="AlphaFoldDB" id="A0AAJ6Z2K4"/>
<name>A0AAJ6Z2K4_PAPXU</name>
<keyword evidence="6" id="KW-0807">Transducer</keyword>
<comment type="caution">
    <text evidence="6">Lacks conserved residue(s) required for the propagation of feature annotation.</text>
</comment>
<feature type="transmembrane region" description="Helical" evidence="6">
    <location>
        <begin position="154"/>
        <end position="178"/>
    </location>
</feature>
<dbReference type="GeneID" id="106115415"/>
<organism evidence="7">
    <name type="scientific">Papilio xuthus</name>
    <name type="common">Asian swallowtail butterfly</name>
    <dbReference type="NCBI Taxonomy" id="66420"/>
    <lineage>
        <taxon>Eukaryota</taxon>
        <taxon>Metazoa</taxon>
        <taxon>Ecdysozoa</taxon>
        <taxon>Arthropoda</taxon>
        <taxon>Hexapoda</taxon>
        <taxon>Insecta</taxon>
        <taxon>Pterygota</taxon>
        <taxon>Neoptera</taxon>
        <taxon>Endopterygota</taxon>
        <taxon>Lepidoptera</taxon>
        <taxon>Glossata</taxon>
        <taxon>Ditrysia</taxon>
        <taxon>Papilionoidea</taxon>
        <taxon>Papilionidae</taxon>
        <taxon>Papilioninae</taxon>
        <taxon>Papilio</taxon>
    </lineage>
</organism>
<evidence type="ECO:0000256" key="1">
    <source>
        <dbReference type="ARBA" id="ARBA00004651"/>
    </source>
</evidence>
<dbReference type="GO" id="GO:0050909">
    <property type="term" value="P:sensory perception of taste"/>
    <property type="evidence" value="ECO:0007669"/>
    <property type="project" value="InterPro"/>
</dbReference>
<keyword evidence="4 6" id="KW-1133">Transmembrane helix</keyword>
<keyword evidence="6" id="KW-0675">Receptor</keyword>
<comment type="subcellular location">
    <subcellularLocation>
        <location evidence="1 6">Cell membrane</location>
        <topology evidence="1 6">Multi-pass membrane protein</topology>
    </subcellularLocation>
</comment>
<dbReference type="KEGG" id="pxu:106115415"/>
<dbReference type="Proteomes" id="UP000694872">
    <property type="component" value="Unplaced"/>
</dbReference>
<sequence>MLNNLKSCLNPLPKVNVNLSINDIFKPIYSVITFLGLFPYSVKLHQNKQKYTIIRKSIYVNSIYGVSMVLTINVFLVLHIREMFFSSDSSPIIDVLLTKINYFIELVIVIFFIIVTYVNAFVNRHKYVKMLNTIMSTWNDLSKRYKNFGDLRRVYYKVNLLVKCLFLIVLMQCCLNFLQGDRLWRMILMYISFNSAQTLQFIMVLFYYVTIMLLVILLANLEKQITQLHNKINEDKCFVQMKTQTLTVKQIELLYNKVFDAKTEINQIFQYPLLVCFFQSFYGIVNEALNMYQRLVVEKCATVYEIFNHSFWITFHLIKVFLMASSGHALKMKVRKIRQAVLDIPTEVHDVRWYMEVFI</sequence>
<dbReference type="InterPro" id="IPR013604">
    <property type="entry name" value="7TM_chemorcpt"/>
</dbReference>
<comment type="function">
    <text evidence="6">Gustatory receptor which mediates acceptance or avoidance behavior, depending on its substrates.</text>
</comment>